<comment type="similarity">
    <text evidence="3 10">Belongs to the peptidase M24B family.</text>
</comment>
<protein>
    <recommendedName>
        <fullName evidence="4">Xaa-Pro aminopeptidase</fullName>
        <ecNumber evidence="4">3.4.11.9</ecNumber>
    </recommendedName>
</protein>
<dbReference type="OrthoDB" id="9806388at2"/>
<dbReference type="AlphaFoldDB" id="A0A4Z0BHQ8"/>
<evidence type="ECO:0000256" key="8">
    <source>
        <dbReference type="ARBA" id="ARBA00023049"/>
    </source>
</evidence>
<gene>
    <name evidence="12" type="ORF">EZ242_15860</name>
</gene>
<dbReference type="Gene3D" id="3.40.350.10">
    <property type="entry name" value="Creatinase/prolidase N-terminal domain"/>
    <property type="match status" value="1"/>
</dbReference>
<accession>A0A4Z0BHQ8</accession>
<evidence type="ECO:0000313" key="12">
    <source>
        <dbReference type="EMBL" id="TFY97929.1"/>
    </source>
</evidence>
<dbReference type="InterPro" id="IPR036005">
    <property type="entry name" value="Creatinase/aminopeptidase-like"/>
</dbReference>
<dbReference type="Pfam" id="PF00557">
    <property type="entry name" value="Peptidase_M24"/>
    <property type="match status" value="1"/>
</dbReference>
<proteinExistence type="inferred from homology"/>
<dbReference type="InterPro" id="IPR029149">
    <property type="entry name" value="Creatin/AminoP/Spt16_N"/>
</dbReference>
<dbReference type="Proteomes" id="UP000297564">
    <property type="component" value="Unassembled WGS sequence"/>
</dbReference>
<dbReference type="GO" id="GO:0005829">
    <property type="term" value="C:cytosol"/>
    <property type="evidence" value="ECO:0007669"/>
    <property type="project" value="TreeGrafter"/>
</dbReference>
<comment type="cofactor">
    <cofactor evidence="2">
        <name>Mn(2+)</name>
        <dbReference type="ChEBI" id="CHEBI:29035"/>
    </cofactor>
</comment>
<dbReference type="PROSITE" id="PS00491">
    <property type="entry name" value="PROLINE_PEPTIDASE"/>
    <property type="match status" value="1"/>
</dbReference>
<keyword evidence="5" id="KW-0645">Protease</keyword>
<evidence type="ECO:0000256" key="7">
    <source>
        <dbReference type="ARBA" id="ARBA00022801"/>
    </source>
</evidence>
<reference evidence="12 13" key="1">
    <citation type="submission" date="2019-03" db="EMBL/GenBank/DDBJ databases">
        <title>Ramlibacter rhizophilus CCTCC AB2015357, whole genome shotgun sequence.</title>
        <authorList>
            <person name="Zhang X."/>
            <person name="Feng G."/>
            <person name="Zhu H."/>
        </authorList>
    </citation>
    <scope>NUCLEOTIDE SEQUENCE [LARGE SCALE GENOMIC DNA]</scope>
    <source>
        <strain evidence="12 13">CCTCC AB2015357</strain>
    </source>
</reference>
<evidence type="ECO:0000256" key="4">
    <source>
        <dbReference type="ARBA" id="ARBA00012574"/>
    </source>
</evidence>
<evidence type="ECO:0000256" key="6">
    <source>
        <dbReference type="ARBA" id="ARBA00022723"/>
    </source>
</evidence>
<dbReference type="CDD" id="cd01087">
    <property type="entry name" value="Prolidase"/>
    <property type="match status" value="1"/>
</dbReference>
<dbReference type="GO" id="GO:0006508">
    <property type="term" value="P:proteolysis"/>
    <property type="evidence" value="ECO:0007669"/>
    <property type="project" value="UniProtKB-KW"/>
</dbReference>
<evidence type="ECO:0000256" key="3">
    <source>
        <dbReference type="ARBA" id="ARBA00008766"/>
    </source>
</evidence>
<keyword evidence="13" id="KW-1185">Reference proteome</keyword>
<evidence type="ECO:0000256" key="10">
    <source>
        <dbReference type="RuleBase" id="RU000590"/>
    </source>
</evidence>
<comment type="caution">
    <text evidence="12">The sequence shown here is derived from an EMBL/GenBank/DDBJ whole genome shotgun (WGS) entry which is preliminary data.</text>
</comment>
<keyword evidence="9" id="KW-0464">Manganese</keyword>
<dbReference type="SMART" id="SM01011">
    <property type="entry name" value="AMP_N"/>
    <property type="match status" value="1"/>
</dbReference>
<feature type="domain" description="Aminopeptidase P N-terminal" evidence="11">
    <location>
        <begin position="1"/>
        <end position="132"/>
    </location>
</feature>
<dbReference type="PANTHER" id="PTHR43226:SF4">
    <property type="entry name" value="XAA-PRO AMINOPEPTIDASE 3"/>
    <property type="match status" value="1"/>
</dbReference>
<dbReference type="EMBL" id="SMLL01000006">
    <property type="protein sequence ID" value="TFY97929.1"/>
    <property type="molecule type" value="Genomic_DNA"/>
</dbReference>
<dbReference type="Pfam" id="PF05195">
    <property type="entry name" value="AMP_N"/>
    <property type="match status" value="1"/>
</dbReference>
<organism evidence="12 13">
    <name type="scientific">Ramlibacter rhizophilus</name>
    <dbReference type="NCBI Taxonomy" id="1781167"/>
    <lineage>
        <taxon>Bacteria</taxon>
        <taxon>Pseudomonadati</taxon>
        <taxon>Pseudomonadota</taxon>
        <taxon>Betaproteobacteria</taxon>
        <taxon>Burkholderiales</taxon>
        <taxon>Comamonadaceae</taxon>
        <taxon>Ramlibacter</taxon>
    </lineage>
</organism>
<dbReference type="GO" id="GO:0030145">
    <property type="term" value="F:manganese ion binding"/>
    <property type="evidence" value="ECO:0007669"/>
    <property type="project" value="InterPro"/>
</dbReference>
<evidence type="ECO:0000259" key="11">
    <source>
        <dbReference type="SMART" id="SM01011"/>
    </source>
</evidence>
<dbReference type="InterPro" id="IPR001131">
    <property type="entry name" value="Peptidase_M24B_aminopep-P_CS"/>
</dbReference>
<dbReference type="EC" id="3.4.11.9" evidence="4"/>
<dbReference type="SUPFAM" id="SSF53092">
    <property type="entry name" value="Creatinase/prolidase N-terminal domain"/>
    <property type="match status" value="1"/>
</dbReference>
<keyword evidence="6 10" id="KW-0479">Metal-binding</keyword>
<dbReference type="SUPFAM" id="SSF55920">
    <property type="entry name" value="Creatinase/aminopeptidase"/>
    <property type="match status" value="1"/>
</dbReference>
<evidence type="ECO:0000256" key="1">
    <source>
        <dbReference type="ARBA" id="ARBA00001424"/>
    </source>
</evidence>
<evidence type="ECO:0000256" key="5">
    <source>
        <dbReference type="ARBA" id="ARBA00022670"/>
    </source>
</evidence>
<dbReference type="PANTHER" id="PTHR43226">
    <property type="entry name" value="XAA-PRO AMINOPEPTIDASE 3"/>
    <property type="match status" value="1"/>
</dbReference>
<dbReference type="GO" id="GO:0070006">
    <property type="term" value="F:metalloaminopeptidase activity"/>
    <property type="evidence" value="ECO:0007669"/>
    <property type="project" value="InterPro"/>
</dbReference>
<dbReference type="InterPro" id="IPR052433">
    <property type="entry name" value="X-Pro_dipept-like"/>
</dbReference>
<keyword evidence="7" id="KW-0378">Hydrolase</keyword>
<keyword evidence="8" id="KW-0482">Metalloprotease</keyword>
<evidence type="ECO:0000256" key="9">
    <source>
        <dbReference type="ARBA" id="ARBA00023211"/>
    </source>
</evidence>
<dbReference type="InterPro" id="IPR007865">
    <property type="entry name" value="Aminopep_P_N"/>
</dbReference>
<comment type="catalytic activity">
    <reaction evidence="1">
        <text>Release of any N-terminal amino acid, including proline, that is linked to proline, even from a dipeptide or tripeptide.</text>
        <dbReference type="EC" id="3.4.11.9"/>
    </reaction>
</comment>
<evidence type="ECO:0000256" key="2">
    <source>
        <dbReference type="ARBA" id="ARBA00001936"/>
    </source>
</evidence>
<name>A0A4Z0BHQ8_9BURK</name>
<dbReference type="Gene3D" id="3.90.230.10">
    <property type="entry name" value="Creatinase/methionine aminopeptidase superfamily"/>
    <property type="match status" value="1"/>
</dbReference>
<dbReference type="RefSeq" id="WP_135286161.1">
    <property type="nucleotide sequence ID" value="NZ_SMLL01000006.1"/>
</dbReference>
<evidence type="ECO:0000313" key="13">
    <source>
        <dbReference type="Proteomes" id="UP000297564"/>
    </source>
</evidence>
<dbReference type="InterPro" id="IPR000994">
    <property type="entry name" value="Pept_M24"/>
</dbReference>
<sequence>MNHSVHADRRARVARAIGPGGIAIVPTAPERPRNRDSDFLYRHDSYFYYLTGFTEPNAWLVITGDGRSTLFCAPKDLEREIWDGFRLGPEAAPGALGVDSAMSVAELDAQLPRLLENRDAVWFPFAIHAGLEAQVASWLARVRARVRFGALCPEQQRDLCAVLDEMRLVKDALELDTMRRAAAISARAHVRAMQASARMLRQGHDVREYHLDAELLHEFRAGGSQAPAYNSIVAAGPNACVLHYRADAAPVRAGELVLIDAGCELDGYASDITRTFPADGRFTGPQRALYELVLASQDAAVESTRPGARFTDPHEATVRVLSQGLLDLGLLDRDKVGGLEDVIAQRAYFQFYMHRTGHWLGMDVHDCGSYVEPGEAGEVSERKDPLSGEIIKNRPSRILRPGMVLTIEPGLYVRPAEGVPEAFHHLGIRIEDDAVVTEGGCELITRGVPVKADEIEALMRD</sequence>